<accession>A0A0K2TP42</accession>
<protein>
    <submittedName>
        <fullName evidence="1">Uncharacterized protein</fullName>
    </submittedName>
</protein>
<proteinExistence type="predicted"/>
<dbReference type="EMBL" id="HACA01010447">
    <property type="protein sequence ID" value="CDW27808.1"/>
    <property type="molecule type" value="Transcribed_RNA"/>
</dbReference>
<name>A0A0K2TP42_LEPSM</name>
<evidence type="ECO:0000313" key="1">
    <source>
        <dbReference type="EMBL" id="CDW27808.1"/>
    </source>
</evidence>
<reference evidence="1" key="1">
    <citation type="submission" date="2014-05" db="EMBL/GenBank/DDBJ databases">
        <authorList>
            <person name="Chronopoulou M."/>
        </authorList>
    </citation>
    <scope>NUCLEOTIDE SEQUENCE</scope>
    <source>
        <tissue evidence="1">Whole organism</tissue>
    </source>
</reference>
<sequence>MEHKVNDDFLGCLIKDLEQVVNDQKLN</sequence>
<dbReference type="AlphaFoldDB" id="A0A0K2TP42"/>
<organism evidence="1">
    <name type="scientific">Lepeophtheirus salmonis</name>
    <name type="common">Salmon louse</name>
    <name type="synonym">Caligus salmonis</name>
    <dbReference type="NCBI Taxonomy" id="72036"/>
    <lineage>
        <taxon>Eukaryota</taxon>
        <taxon>Metazoa</taxon>
        <taxon>Ecdysozoa</taxon>
        <taxon>Arthropoda</taxon>
        <taxon>Crustacea</taxon>
        <taxon>Multicrustacea</taxon>
        <taxon>Hexanauplia</taxon>
        <taxon>Copepoda</taxon>
        <taxon>Siphonostomatoida</taxon>
        <taxon>Caligidae</taxon>
        <taxon>Lepeophtheirus</taxon>
    </lineage>
</organism>